<evidence type="ECO:0000313" key="5">
    <source>
        <dbReference type="Proteomes" id="UP001500630"/>
    </source>
</evidence>
<name>A0ABP6YQP3_9ACTN</name>
<dbReference type="Pfam" id="PF00440">
    <property type="entry name" value="TetR_N"/>
    <property type="match status" value="1"/>
</dbReference>
<dbReference type="InterPro" id="IPR009057">
    <property type="entry name" value="Homeodomain-like_sf"/>
</dbReference>
<organism evidence="4 5">
    <name type="scientific">Nonomuraea rosea</name>
    <dbReference type="NCBI Taxonomy" id="638574"/>
    <lineage>
        <taxon>Bacteria</taxon>
        <taxon>Bacillati</taxon>
        <taxon>Actinomycetota</taxon>
        <taxon>Actinomycetes</taxon>
        <taxon>Streptosporangiales</taxon>
        <taxon>Streptosporangiaceae</taxon>
        <taxon>Nonomuraea</taxon>
    </lineage>
</organism>
<evidence type="ECO:0000259" key="3">
    <source>
        <dbReference type="PROSITE" id="PS50977"/>
    </source>
</evidence>
<dbReference type="RefSeq" id="WP_345570819.1">
    <property type="nucleotide sequence ID" value="NZ_BAABDQ010000024.1"/>
</dbReference>
<proteinExistence type="predicted"/>
<evidence type="ECO:0000256" key="1">
    <source>
        <dbReference type="ARBA" id="ARBA00023125"/>
    </source>
</evidence>
<evidence type="ECO:0000313" key="4">
    <source>
        <dbReference type="EMBL" id="GAA3588441.1"/>
    </source>
</evidence>
<dbReference type="Proteomes" id="UP001500630">
    <property type="component" value="Unassembled WGS sequence"/>
</dbReference>
<dbReference type="PRINTS" id="PR00455">
    <property type="entry name" value="HTHTETR"/>
</dbReference>
<dbReference type="Gene3D" id="1.10.357.10">
    <property type="entry name" value="Tetracycline Repressor, domain 2"/>
    <property type="match status" value="1"/>
</dbReference>
<evidence type="ECO:0000256" key="2">
    <source>
        <dbReference type="PROSITE-ProRule" id="PRU00335"/>
    </source>
</evidence>
<dbReference type="InterPro" id="IPR001647">
    <property type="entry name" value="HTH_TetR"/>
</dbReference>
<feature type="domain" description="HTH tetR-type" evidence="3">
    <location>
        <begin position="12"/>
        <end position="72"/>
    </location>
</feature>
<reference evidence="5" key="1">
    <citation type="journal article" date="2019" name="Int. J. Syst. Evol. Microbiol.">
        <title>The Global Catalogue of Microorganisms (GCM) 10K type strain sequencing project: providing services to taxonomists for standard genome sequencing and annotation.</title>
        <authorList>
            <consortium name="The Broad Institute Genomics Platform"/>
            <consortium name="The Broad Institute Genome Sequencing Center for Infectious Disease"/>
            <person name="Wu L."/>
            <person name="Ma J."/>
        </authorList>
    </citation>
    <scope>NUCLEOTIDE SEQUENCE [LARGE SCALE GENOMIC DNA]</scope>
    <source>
        <strain evidence="5">JCM 17326</strain>
    </source>
</reference>
<sequence>MTSEPAQDRRVRRTRAALMRAAITLVTERGTAAVAISDIAAAADISRQAMYQQFGDRDTLLLAAAVDLAQRELLPRAAETSAAVTGRDRALAVARHFAGHRVFYRALLTGSCAFGLNRALGELLLPINRQAVERLAGERLDAHTVEDLAAFVTGGAATLVNTWLVDGDDPLDPEEFTDRLMRTMSIVTAAMREPDSIARAGEHDR</sequence>
<comment type="caution">
    <text evidence="4">The sequence shown here is derived from an EMBL/GenBank/DDBJ whole genome shotgun (WGS) entry which is preliminary data.</text>
</comment>
<gene>
    <name evidence="4" type="ORF">GCM10022419_083450</name>
</gene>
<keyword evidence="1 2" id="KW-0238">DNA-binding</keyword>
<feature type="DNA-binding region" description="H-T-H motif" evidence="2">
    <location>
        <begin position="35"/>
        <end position="54"/>
    </location>
</feature>
<protein>
    <submittedName>
        <fullName evidence="4">TetR/AcrR family transcriptional regulator</fullName>
    </submittedName>
</protein>
<dbReference type="PANTHER" id="PTHR43479">
    <property type="entry name" value="ACREF/ENVCD OPERON REPRESSOR-RELATED"/>
    <property type="match status" value="1"/>
</dbReference>
<dbReference type="EMBL" id="BAABDQ010000024">
    <property type="protein sequence ID" value="GAA3588441.1"/>
    <property type="molecule type" value="Genomic_DNA"/>
</dbReference>
<dbReference type="SUPFAM" id="SSF46689">
    <property type="entry name" value="Homeodomain-like"/>
    <property type="match status" value="1"/>
</dbReference>
<accession>A0ABP6YQP3</accession>
<dbReference type="InterPro" id="IPR050624">
    <property type="entry name" value="HTH-type_Tx_Regulator"/>
</dbReference>
<keyword evidence="5" id="KW-1185">Reference proteome</keyword>
<dbReference type="PANTHER" id="PTHR43479:SF11">
    <property type="entry name" value="ACREF_ENVCD OPERON REPRESSOR-RELATED"/>
    <property type="match status" value="1"/>
</dbReference>
<dbReference type="PROSITE" id="PS50977">
    <property type="entry name" value="HTH_TETR_2"/>
    <property type="match status" value="1"/>
</dbReference>